<evidence type="ECO:0000313" key="2">
    <source>
        <dbReference type="Proteomes" id="UP000233837"/>
    </source>
</evidence>
<dbReference type="STRING" id="906689.A0A2I0VNE9"/>
<accession>A0A2I0VNE9</accession>
<reference evidence="1 2" key="1">
    <citation type="journal article" date="2016" name="Sci. Rep.">
        <title>The Dendrobium catenatum Lindl. genome sequence provides insights into polysaccharide synthase, floral development and adaptive evolution.</title>
        <authorList>
            <person name="Zhang G.Q."/>
            <person name="Xu Q."/>
            <person name="Bian C."/>
            <person name="Tsai W.C."/>
            <person name="Yeh C.M."/>
            <person name="Liu K.W."/>
            <person name="Yoshida K."/>
            <person name="Zhang L.S."/>
            <person name="Chang S.B."/>
            <person name="Chen F."/>
            <person name="Shi Y."/>
            <person name="Su Y.Y."/>
            <person name="Zhang Y.Q."/>
            <person name="Chen L.J."/>
            <person name="Yin Y."/>
            <person name="Lin M."/>
            <person name="Huang H."/>
            <person name="Deng H."/>
            <person name="Wang Z.W."/>
            <person name="Zhu S.L."/>
            <person name="Zhao X."/>
            <person name="Deng C."/>
            <person name="Niu S.C."/>
            <person name="Huang J."/>
            <person name="Wang M."/>
            <person name="Liu G.H."/>
            <person name="Yang H.J."/>
            <person name="Xiao X.J."/>
            <person name="Hsiao Y.Y."/>
            <person name="Wu W.L."/>
            <person name="Chen Y.Y."/>
            <person name="Mitsuda N."/>
            <person name="Ohme-Takagi M."/>
            <person name="Luo Y.B."/>
            <person name="Van de Peer Y."/>
            <person name="Liu Z.J."/>
        </authorList>
    </citation>
    <scope>NUCLEOTIDE SEQUENCE [LARGE SCALE GENOMIC DNA]</scope>
    <source>
        <tissue evidence="1">The whole plant</tissue>
    </source>
</reference>
<dbReference type="Proteomes" id="UP000233837">
    <property type="component" value="Unassembled WGS sequence"/>
</dbReference>
<name>A0A2I0VNE9_9ASPA</name>
<dbReference type="EMBL" id="KZ503378">
    <property type="protein sequence ID" value="PKU64938.1"/>
    <property type="molecule type" value="Genomic_DNA"/>
</dbReference>
<proteinExistence type="predicted"/>
<protein>
    <submittedName>
        <fullName evidence="1">Uncharacterized protein</fullName>
    </submittedName>
</protein>
<organism evidence="1 2">
    <name type="scientific">Dendrobium catenatum</name>
    <dbReference type="NCBI Taxonomy" id="906689"/>
    <lineage>
        <taxon>Eukaryota</taxon>
        <taxon>Viridiplantae</taxon>
        <taxon>Streptophyta</taxon>
        <taxon>Embryophyta</taxon>
        <taxon>Tracheophyta</taxon>
        <taxon>Spermatophyta</taxon>
        <taxon>Magnoliopsida</taxon>
        <taxon>Liliopsida</taxon>
        <taxon>Asparagales</taxon>
        <taxon>Orchidaceae</taxon>
        <taxon>Epidendroideae</taxon>
        <taxon>Malaxideae</taxon>
        <taxon>Dendrobiinae</taxon>
        <taxon>Dendrobium</taxon>
    </lineage>
</organism>
<keyword evidence="2" id="KW-1185">Reference proteome</keyword>
<reference evidence="1 2" key="2">
    <citation type="journal article" date="2017" name="Nature">
        <title>The Apostasia genome and the evolution of orchids.</title>
        <authorList>
            <person name="Zhang G.Q."/>
            <person name="Liu K.W."/>
            <person name="Li Z."/>
            <person name="Lohaus R."/>
            <person name="Hsiao Y.Y."/>
            <person name="Niu S.C."/>
            <person name="Wang J.Y."/>
            <person name="Lin Y.C."/>
            <person name="Xu Q."/>
            <person name="Chen L.J."/>
            <person name="Yoshida K."/>
            <person name="Fujiwara S."/>
            <person name="Wang Z.W."/>
            <person name="Zhang Y.Q."/>
            <person name="Mitsuda N."/>
            <person name="Wang M."/>
            <person name="Liu G.H."/>
            <person name="Pecoraro L."/>
            <person name="Huang H.X."/>
            <person name="Xiao X.J."/>
            <person name="Lin M."/>
            <person name="Wu X.Y."/>
            <person name="Wu W.L."/>
            <person name="Chen Y.Y."/>
            <person name="Chang S.B."/>
            <person name="Sakamoto S."/>
            <person name="Ohme-Takagi M."/>
            <person name="Yagi M."/>
            <person name="Zeng S.J."/>
            <person name="Shen C.Y."/>
            <person name="Yeh C.M."/>
            <person name="Luo Y.B."/>
            <person name="Tsai W.C."/>
            <person name="Van de Peer Y."/>
            <person name="Liu Z.J."/>
        </authorList>
    </citation>
    <scope>NUCLEOTIDE SEQUENCE [LARGE SCALE GENOMIC DNA]</scope>
    <source>
        <tissue evidence="1">The whole plant</tissue>
    </source>
</reference>
<dbReference type="AlphaFoldDB" id="A0A2I0VNE9"/>
<sequence length="58" mass="6468">MKTLACALAIIFLPSIVNILNIQKRRLKLGTVTPMDQAPWKTNVLESILFQSKIASLD</sequence>
<gene>
    <name evidence="1" type="ORF">MA16_Dca004553</name>
</gene>
<evidence type="ECO:0000313" key="1">
    <source>
        <dbReference type="EMBL" id="PKU64938.1"/>
    </source>
</evidence>